<keyword evidence="2" id="KW-1185">Reference proteome</keyword>
<evidence type="ECO:0000313" key="2">
    <source>
        <dbReference type="Proteomes" id="UP000800036"/>
    </source>
</evidence>
<dbReference type="Proteomes" id="UP000800036">
    <property type="component" value="Unassembled WGS sequence"/>
</dbReference>
<sequence length="105" mass="11546">MNGTDPPSLHTYVEKMTKYTRRAAPTAEVGTLSTSVAELGIAKPPCVCGLSHALHDCYILNLNYLIRKVKQARKDLKVVDNSLLPHSQTSLVINLMDEGQLSPTR</sequence>
<dbReference type="EMBL" id="ML976952">
    <property type="protein sequence ID" value="KAF1963865.1"/>
    <property type="molecule type" value="Genomic_DNA"/>
</dbReference>
<dbReference type="OrthoDB" id="3713149at2759"/>
<gene>
    <name evidence="1" type="ORF">BU23DRAFT_562421</name>
</gene>
<accession>A0A6A5UG25</accession>
<evidence type="ECO:0000313" key="1">
    <source>
        <dbReference type="EMBL" id="KAF1963865.1"/>
    </source>
</evidence>
<dbReference type="AlphaFoldDB" id="A0A6A5UG25"/>
<proteinExistence type="predicted"/>
<reference evidence="1" key="1">
    <citation type="journal article" date="2020" name="Stud. Mycol.">
        <title>101 Dothideomycetes genomes: a test case for predicting lifestyles and emergence of pathogens.</title>
        <authorList>
            <person name="Haridas S."/>
            <person name="Albert R."/>
            <person name="Binder M."/>
            <person name="Bloem J."/>
            <person name="Labutti K."/>
            <person name="Salamov A."/>
            <person name="Andreopoulos B."/>
            <person name="Baker S."/>
            <person name="Barry K."/>
            <person name="Bills G."/>
            <person name="Bluhm B."/>
            <person name="Cannon C."/>
            <person name="Castanera R."/>
            <person name="Culley D."/>
            <person name="Daum C."/>
            <person name="Ezra D."/>
            <person name="Gonzalez J."/>
            <person name="Henrissat B."/>
            <person name="Kuo A."/>
            <person name="Liang C."/>
            <person name="Lipzen A."/>
            <person name="Lutzoni F."/>
            <person name="Magnuson J."/>
            <person name="Mondo S."/>
            <person name="Nolan M."/>
            <person name="Ohm R."/>
            <person name="Pangilinan J."/>
            <person name="Park H.-J."/>
            <person name="Ramirez L."/>
            <person name="Alfaro M."/>
            <person name="Sun H."/>
            <person name="Tritt A."/>
            <person name="Yoshinaga Y."/>
            <person name="Zwiers L.-H."/>
            <person name="Turgeon B."/>
            <person name="Goodwin S."/>
            <person name="Spatafora J."/>
            <person name="Crous P."/>
            <person name="Grigoriev I."/>
        </authorList>
    </citation>
    <scope>NUCLEOTIDE SEQUENCE</scope>
    <source>
        <strain evidence="1">CBS 107.79</strain>
    </source>
</reference>
<organism evidence="1 2">
    <name type="scientific">Bimuria novae-zelandiae CBS 107.79</name>
    <dbReference type="NCBI Taxonomy" id="1447943"/>
    <lineage>
        <taxon>Eukaryota</taxon>
        <taxon>Fungi</taxon>
        <taxon>Dikarya</taxon>
        <taxon>Ascomycota</taxon>
        <taxon>Pezizomycotina</taxon>
        <taxon>Dothideomycetes</taxon>
        <taxon>Pleosporomycetidae</taxon>
        <taxon>Pleosporales</taxon>
        <taxon>Massarineae</taxon>
        <taxon>Didymosphaeriaceae</taxon>
        <taxon>Bimuria</taxon>
    </lineage>
</organism>
<name>A0A6A5UG25_9PLEO</name>
<protein>
    <submittedName>
        <fullName evidence="1">Uncharacterized protein</fullName>
    </submittedName>
</protein>